<reference evidence="3" key="1">
    <citation type="submission" date="2017-07" db="EMBL/GenBank/DDBJ databases">
        <authorList>
            <person name="Mikheyev A."/>
            <person name="Grau M."/>
        </authorList>
    </citation>
    <scope>NUCLEOTIDE SEQUENCE</scope>
    <source>
        <tissue evidence="3">Venom_gland</tissue>
    </source>
</reference>
<feature type="domain" description="Cohesin subunit SCC3/SA HEAT-repeats" evidence="2">
    <location>
        <begin position="1"/>
        <end position="256"/>
    </location>
</feature>
<comment type="similarity">
    <text evidence="1">Belongs to the SCC3 family.</text>
</comment>
<proteinExistence type="inferred from homology"/>
<sequence length="549" mass="62816">MSLLKDWECMTALLLEDARKYERALSDVQESALIEIILATVRQAVEGPPTGRGGIRKILSTKEKKIQMEDCAKITEHFIVVLPRLLAKYSLETEKVTNLLQISQYFDIERYSTGSFNKNVDALLREVKAIVLIHSNTNILETCSRIYSILSREELTIHNQVAFARTELVNELVEKLDQLLGIFWHKEDGVSAEEEGIQHLTSSLRQIAAFHNAHDLTKWNLYDKMYKLLVCELEQRPLPVQILLPSLQCAYFALLWQLPSMTESPSSKENIFLLRTHLRQYCNICTSYLSHYNRDLREKAFMILCDLLLILSHQDSSNNGAARLLKYLPSTSLQTKMLLFIRHHVFGEEEETKDMTESDVKVKENQKLDTLHLKRCLLAAYCKLIVCNVVEITAAAEIYKHYMKAYNDFGDIIKETLSQTRHNNKIQSARILTLCLQQLFQKHVESQGDGSSSSNSLDSSSTSFNNIKELARRFSLTFGWDQVKSRESVAMIHKYVPATCCPTVFCLKNVHVVNILSVFISSLLLLKGKVLNLPFKGQLEWKGSAYLLT</sequence>
<name>A0A2D4LVY7_9SAUR</name>
<reference evidence="3" key="2">
    <citation type="submission" date="2017-11" db="EMBL/GenBank/DDBJ databases">
        <title>Coralsnake Venomics: Analyses of Venom Gland Transcriptomes and Proteomes of Six Brazilian Taxa.</title>
        <authorList>
            <person name="Aird S.D."/>
            <person name="Jorge da Silva N."/>
            <person name="Qiu L."/>
            <person name="Villar-Briones A."/>
            <person name="Aparecida-Saddi V."/>
            <person name="Campos-Telles M.P."/>
            <person name="Grau M."/>
            <person name="Mikheyev A.S."/>
        </authorList>
    </citation>
    <scope>NUCLEOTIDE SEQUENCE</scope>
    <source>
        <tissue evidence="3">Venom_gland</tissue>
    </source>
</reference>
<evidence type="ECO:0000256" key="1">
    <source>
        <dbReference type="ARBA" id="ARBA00005486"/>
    </source>
</evidence>
<dbReference type="InterPro" id="IPR056396">
    <property type="entry name" value="HEAT_SCC3-SA"/>
</dbReference>
<dbReference type="GO" id="GO:0007062">
    <property type="term" value="P:sister chromatid cohesion"/>
    <property type="evidence" value="ECO:0007669"/>
    <property type="project" value="TreeGrafter"/>
</dbReference>
<dbReference type="GO" id="GO:0003682">
    <property type="term" value="F:chromatin binding"/>
    <property type="evidence" value="ECO:0007669"/>
    <property type="project" value="TreeGrafter"/>
</dbReference>
<evidence type="ECO:0000259" key="2">
    <source>
        <dbReference type="Pfam" id="PF24571"/>
    </source>
</evidence>
<accession>A0A2D4LVY7</accession>
<dbReference type="EMBL" id="IACM01051780">
    <property type="protein sequence ID" value="LAB25251.1"/>
    <property type="molecule type" value="Transcribed_RNA"/>
</dbReference>
<organism evidence="3">
    <name type="scientific">Micrurus spixii</name>
    <name type="common">Amazon coral snake</name>
    <dbReference type="NCBI Taxonomy" id="129469"/>
    <lineage>
        <taxon>Eukaryota</taxon>
        <taxon>Metazoa</taxon>
        <taxon>Chordata</taxon>
        <taxon>Craniata</taxon>
        <taxon>Vertebrata</taxon>
        <taxon>Euteleostomi</taxon>
        <taxon>Lepidosauria</taxon>
        <taxon>Squamata</taxon>
        <taxon>Bifurcata</taxon>
        <taxon>Unidentata</taxon>
        <taxon>Episquamata</taxon>
        <taxon>Toxicofera</taxon>
        <taxon>Serpentes</taxon>
        <taxon>Colubroidea</taxon>
        <taxon>Elapidae</taxon>
        <taxon>Elapinae</taxon>
        <taxon>Micrurus</taxon>
    </lineage>
</organism>
<dbReference type="GO" id="GO:0005634">
    <property type="term" value="C:nucleus"/>
    <property type="evidence" value="ECO:0007669"/>
    <property type="project" value="TreeGrafter"/>
</dbReference>
<dbReference type="Pfam" id="PF24571">
    <property type="entry name" value="HEAT_SCC3-SA"/>
    <property type="match status" value="1"/>
</dbReference>
<dbReference type="PANTHER" id="PTHR11199">
    <property type="entry name" value="STROMAL ANTIGEN"/>
    <property type="match status" value="1"/>
</dbReference>
<dbReference type="InterPro" id="IPR039662">
    <property type="entry name" value="Cohesin_Scc3/SA"/>
</dbReference>
<dbReference type="GO" id="GO:0008278">
    <property type="term" value="C:cohesin complex"/>
    <property type="evidence" value="ECO:0007669"/>
    <property type="project" value="TreeGrafter"/>
</dbReference>
<evidence type="ECO:0000313" key="3">
    <source>
        <dbReference type="EMBL" id="LAB25251.1"/>
    </source>
</evidence>
<dbReference type="AlphaFoldDB" id="A0A2D4LVY7"/>
<dbReference type="GO" id="GO:0000785">
    <property type="term" value="C:chromatin"/>
    <property type="evidence" value="ECO:0007669"/>
    <property type="project" value="TreeGrafter"/>
</dbReference>
<dbReference type="PANTHER" id="PTHR11199:SF2">
    <property type="entry name" value="COHESIN SUBUNIT SA"/>
    <property type="match status" value="1"/>
</dbReference>
<protein>
    <recommendedName>
        <fullName evidence="2">Cohesin subunit SCC3/SA HEAT-repeats domain-containing protein</fullName>
    </recommendedName>
</protein>